<dbReference type="GO" id="GO:0006520">
    <property type="term" value="P:amino acid metabolic process"/>
    <property type="evidence" value="ECO:0007669"/>
    <property type="project" value="InterPro"/>
</dbReference>
<comment type="function">
    <text evidence="11">Master enzyme that delivers sulfur to a number of partners involved in Fe-S cluster assembly, tRNA modification or cofactor biosynthesis. Catalyzes the removal of elemental sulfur atoms from cysteine to produce alanine. Functions as a sulfur delivery protein for Fe-S cluster synthesis onto IscU, an Fe-S scaffold assembly protein, as well as other S acceptor proteins.</text>
</comment>
<dbReference type="InterPro" id="IPR010240">
    <property type="entry name" value="Cys_deSase_IscS"/>
</dbReference>
<evidence type="ECO:0000256" key="4">
    <source>
        <dbReference type="ARBA" id="ARBA00022679"/>
    </source>
</evidence>
<dbReference type="PIRSF" id="PIRSF005572">
    <property type="entry name" value="NifS"/>
    <property type="match status" value="1"/>
</dbReference>
<dbReference type="GO" id="GO:0030170">
    <property type="term" value="F:pyridoxal phosphate binding"/>
    <property type="evidence" value="ECO:0007669"/>
    <property type="project" value="UniProtKB-UniRule"/>
</dbReference>
<keyword evidence="9 11" id="KW-0411">Iron-sulfur</keyword>
<feature type="binding site" evidence="11">
    <location>
        <position position="180"/>
    </location>
    <ligand>
        <name>pyridoxal 5'-phosphate</name>
        <dbReference type="ChEBI" id="CHEBI:597326"/>
    </ligand>
</feature>
<dbReference type="Proteomes" id="UP000178526">
    <property type="component" value="Unassembled WGS sequence"/>
</dbReference>
<comment type="catalytic activity">
    <reaction evidence="10 11">
        <text>(sulfur carrier)-H + L-cysteine = (sulfur carrier)-SH + L-alanine</text>
        <dbReference type="Rhea" id="RHEA:43892"/>
        <dbReference type="Rhea" id="RHEA-COMP:14737"/>
        <dbReference type="Rhea" id="RHEA-COMP:14739"/>
        <dbReference type="ChEBI" id="CHEBI:29917"/>
        <dbReference type="ChEBI" id="CHEBI:35235"/>
        <dbReference type="ChEBI" id="CHEBI:57972"/>
        <dbReference type="ChEBI" id="CHEBI:64428"/>
        <dbReference type="EC" id="2.8.1.7"/>
    </reaction>
</comment>
<keyword evidence="3 11" id="KW-0963">Cytoplasm</keyword>
<dbReference type="InterPro" id="IPR015422">
    <property type="entry name" value="PyrdxlP-dep_Trfase_small"/>
</dbReference>
<feature type="domain" description="Aminotransferase class V" evidence="13">
    <location>
        <begin position="6"/>
        <end position="367"/>
    </location>
</feature>
<dbReference type="FunFam" id="3.40.640.10:FF:000003">
    <property type="entry name" value="Cysteine desulfurase IscS"/>
    <property type="match status" value="1"/>
</dbReference>
<feature type="active site" description="Cysteine persulfide intermediate" evidence="11">
    <location>
        <position position="326"/>
    </location>
</feature>
<comment type="pathway">
    <text evidence="11">Cofactor biosynthesis; iron-sulfur cluster biosynthesis.</text>
</comment>
<comment type="caution">
    <text evidence="14">The sequence shown here is derived from an EMBL/GenBank/DDBJ whole genome shotgun (WGS) entry which is preliminary data.</text>
</comment>
<feature type="binding site" description="via persulfide group" evidence="11">
    <location>
        <position position="326"/>
    </location>
    <ligand>
        <name>[2Fe-2S] cluster</name>
        <dbReference type="ChEBI" id="CHEBI:190135"/>
        <note>ligand shared with IscU</note>
    </ligand>
</feature>
<dbReference type="GO" id="GO:1990221">
    <property type="term" value="C:L-cysteine desulfurase complex"/>
    <property type="evidence" value="ECO:0007669"/>
    <property type="project" value="UniProtKB-ARBA"/>
</dbReference>
<evidence type="ECO:0000313" key="14">
    <source>
        <dbReference type="EMBL" id="OGL42856.1"/>
    </source>
</evidence>
<dbReference type="NCBIfam" id="NF002806">
    <property type="entry name" value="PRK02948.1"/>
    <property type="match status" value="1"/>
</dbReference>
<evidence type="ECO:0000256" key="10">
    <source>
        <dbReference type="ARBA" id="ARBA00050776"/>
    </source>
</evidence>
<evidence type="ECO:0000256" key="5">
    <source>
        <dbReference type="ARBA" id="ARBA00022714"/>
    </source>
</evidence>
<dbReference type="GO" id="GO:0046872">
    <property type="term" value="F:metal ion binding"/>
    <property type="evidence" value="ECO:0007669"/>
    <property type="project" value="UniProtKB-KW"/>
</dbReference>
<dbReference type="InterPro" id="IPR020578">
    <property type="entry name" value="Aminotrans_V_PyrdxlP_BS"/>
</dbReference>
<dbReference type="InterPro" id="IPR016454">
    <property type="entry name" value="Cysteine_dSase"/>
</dbReference>
<proteinExistence type="inferred from homology"/>
<dbReference type="InterPro" id="IPR015424">
    <property type="entry name" value="PyrdxlP-dep_Trfase"/>
</dbReference>
<keyword evidence="6 11" id="KW-0479">Metal-binding</keyword>
<keyword evidence="8 11" id="KW-0408">Iron</keyword>
<evidence type="ECO:0000256" key="11">
    <source>
        <dbReference type="HAMAP-Rule" id="MF_00331"/>
    </source>
</evidence>
<dbReference type="GO" id="GO:0044571">
    <property type="term" value="P:[2Fe-2S] cluster assembly"/>
    <property type="evidence" value="ECO:0007669"/>
    <property type="project" value="UniProtKB-UniRule"/>
</dbReference>
<accession>A0A1F7RMQ8</accession>
<feature type="binding site" evidence="11">
    <location>
        <begin position="72"/>
        <end position="73"/>
    </location>
    <ligand>
        <name>pyridoxal 5'-phosphate</name>
        <dbReference type="ChEBI" id="CHEBI:597326"/>
    </ligand>
</feature>
<keyword evidence="7 11" id="KW-0663">Pyridoxal phosphate</keyword>
<evidence type="ECO:0000256" key="12">
    <source>
        <dbReference type="RuleBase" id="RU004504"/>
    </source>
</evidence>
<name>A0A1F7RMQ8_9BACT</name>
<evidence type="ECO:0000259" key="13">
    <source>
        <dbReference type="Pfam" id="PF00266"/>
    </source>
</evidence>
<dbReference type="SUPFAM" id="SSF53383">
    <property type="entry name" value="PLP-dependent transferases"/>
    <property type="match status" value="1"/>
</dbReference>
<evidence type="ECO:0000256" key="3">
    <source>
        <dbReference type="ARBA" id="ARBA00022490"/>
    </source>
</evidence>
<feature type="binding site" evidence="11">
    <location>
        <position position="238"/>
    </location>
    <ligand>
        <name>pyridoxal 5'-phosphate</name>
        <dbReference type="ChEBI" id="CHEBI:597326"/>
    </ligand>
</feature>
<feature type="binding site" evidence="11">
    <location>
        <begin position="200"/>
        <end position="202"/>
    </location>
    <ligand>
        <name>pyridoxal 5'-phosphate</name>
        <dbReference type="ChEBI" id="CHEBI:597326"/>
    </ligand>
</feature>
<dbReference type="Pfam" id="PF00266">
    <property type="entry name" value="Aminotran_5"/>
    <property type="match status" value="1"/>
</dbReference>
<evidence type="ECO:0000256" key="8">
    <source>
        <dbReference type="ARBA" id="ARBA00023004"/>
    </source>
</evidence>
<evidence type="ECO:0000256" key="7">
    <source>
        <dbReference type="ARBA" id="ARBA00022898"/>
    </source>
</evidence>
<evidence type="ECO:0000313" key="15">
    <source>
        <dbReference type="Proteomes" id="UP000178526"/>
    </source>
</evidence>
<dbReference type="GO" id="GO:0031071">
    <property type="term" value="F:cysteine desulfurase activity"/>
    <property type="evidence" value="ECO:0007669"/>
    <property type="project" value="UniProtKB-UniRule"/>
</dbReference>
<dbReference type="Gene3D" id="3.90.1150.10">
    <property type="entry name" value="Aspartate Aminotransferase, domain 1"/>
    <property type="match status" value="1"/>
</dbReference>
<comment type="similarity">
    <text evidence="2 11">Belongs to the class-V pyridoxal-phosphate-dependent aminotransferase family. NifS/IscS subfamily.</text>
</comment>
<reference evidence="14 15" key="1">
    <citation type="journal article" date="2016" name="Nat. Commun.">
        <title>Thousands of microbial genomes shed light on interconnected biogeochemical processes in an aquifer system.</title>
        <authorList>
            <person name="Anantharaman K."/>
            <person name="Brown C.T."/>
            <person name="Hug L.A."/>
            <person name="Sharon I."/>
            <person name="Castelle C.J."/>
            <person name="Probst A.J."/>
            <person name="Thomas B.C."/>
            <person name="Singh A."/>
            <person name="Wilkins M.J."/>
            <person name="Karaoz U."/>
            <person name="Brodie E.L."/>
            <person name="Williams K.H."/>
            <person name="Hubbard S.S."/>
            <person name="Banfield J.F."/>
        </authorList>
    </citation>
    <scope>NUCLEOTIDE SEQUENCE [LARGE SCALE GENOMIC DNA]</scope>
</reference>
<dbReference type="InterPro" id="IPR017772">
    <property type="entry name" value="Cys_deSase_NifS_bac/arc"/>
</dbReference>
<evidence type="ECO:0000256" key="2">
    <source>
        <dbReference type="ARBA" id="ARBA00006490"/>
    </source>
</evidence>
<dbReference type="GO" id="GO:0051537">
    <property type="term" value="F:2 iron, 2 sulfur cluster binding"/>
    <property type="evidence" value="ECO:0007669"/>
    <property type="project" value="UniProtKB-UniRule"/>
</dbReference>
<feature type="modified residue" description="N6-(pyridoxal phosphate)lysine" evidence="11">
    <location>
        <position position="203"/>
    </location>
</feature>
<dbReference type="NCBIfam" id="TIGR03402">
    <property type="entry name" value="FeS_nifS"/>
    <property type="match status" value="1"/>
</dbReference>
<dbReference type="Gene3D" id="1.10.260.50">
    <property type="match status" value="1"/>
</dbReference>
<comment type="subunit">
    <text evidence="11">Homodimer. Forms a heterotetramer with IscU, interacts with other sulfur acceptors.</text>
</comment>
<evidence type="ECO:0000256" key="9">
    <source>
        <dbReference type="ARBA" id="ARBA00023014"/>
    </source>
</evidence>
<dbReference type="AlphaFoldDB" id="A0A1F7RMQ8"/>
<evidence type="ECO:0000256" key="6">
    <source>
        <dbReference type="ARBA" id="ARBA00022723"/>
    </source>
</evidence>
<dbReference type="HAMAP" id="MF_00331">
    <property type="entry name" value="Cys_desulf_IscS"/>
    <property type="match status" value="1"/>
</dbReference>
<comment type="subcellular location">
    <subcellularLocation>
        <location evidence="11">Cytoplasm</location>
    </subcellularLocation>
</comment>
<keyword evidence="5 11" id="KW-0001">2Fe-2S</keyword>
<dbReference type="UniPathway" id="UPA00266"/>
<dbReference type="InterPro" id="IPR015421">
    <property type="entry name" value="PyrdxlP-dep_Trfase_major"/>
</dbReference>
<sequence>MKKLYYFDYNATTPLHSEVLDAMMPYLKDRYGNPSSSHIFGRETRAAVEKAREMVAKILGADPSEIVFTSCGSESNNLALKGLFSAHCKAKNHIITSSIEHPAILSTCSFLEESGYKVTYLPVDGNGRISLSKLKESITEKTLLISIMHGNNEIGVLQPIAEIGEIAREKEVFFHTDAVQTTGKIHIDVNQIKVDLLSLSAHKFYGPKGIGALYIRKGTEMHSIIHGGHQEKNRRAGTENVAGIAGLGMACEIAMRDMDKEFKHLITLKEKLCNGLMKKIPKIRINCSFENCMPNTLNVGFLAIEGESLLINLDLKGIAVSTGSACSSGSVEPSHVLKAIGVPVEYIQGSIRFSIGRFTTSEDTDYLFEVLPPIVERLRSMSPLWDDKQ</sequence>
<dbReference type="PROSITE" id="PS00595">
    <property type="entry name" value="AA_TRANSFER_CLASS_5"/>
    <property type="match status" value="1"/>
</dbReference>
<dbReference type="PANTHER" id="PTHR11601">
    <property type="entry name" value="CYSTEINE DESULFURYLASE FAMILY MEMBER"/>
    <property type="match status" value="1"/>
</dbReference>
<organism evidence="14 15">
    <name type="scientific">Candidatus Schekmanbacteria bacterium GWA2_38_11</name>
    <dbReference type="NCBI Taxonomy" id="1817876"/>
    <lineage>
        <taxon>Bacteria</taxon>
        <taxon>Candidatus Schekmaniibacteriota</taxon>
    </lineage>
</organism>
<dbReference type="Gene3D" id="3.40.640.10">
    <property type="entry name" value="Type I PLP-dependent aspartate aminotransferase-like (Major domain)"/>
    <property type="match status" value="1"/>
</dbReference>
<keyword evidence="4 11" id="KW-0808">Transferase</keyword>
<comment type="cofactor">
    <cofactor evidence="1 11 12">
        <name>pyridoxal 5'-phosphate</name>
        <dbReference type="ChEBI" id="CHEBI:597326"/>
    </cofactor>
</comment>
<dbReference type="EMBL" id="MGDB01000023">
    <property type="protein sequence ID" value="OGL42856.1"/>
    <property type="molecule type" value="Genomic_DNA"/>
</dbReference>
<dbReference type="InterPro" id="IPR000192">
    <property type="entry name" value="Aminotrans_V_dom"/>
</dbReference>
<protein>
    <recommendedName>
        <fullName evidence="11">Cysteine desulfurase IscS</fullName>
        <ecNumber evidence="11">2.8.1.7</ecNumber>
    </recommendedName>
</protein>
<feature type="binding site" evidence="11">
    <location>
        <position position="152"/>
    </location>
    <ligand>
        <name>pyridoxal 5'-phosphate</name>
        <dbReference type="ChEBI" id="CHEBI:597326"/>
    </ligand>
</feature>
<dbReference type="PANTHER" id="PTHR11601:SF34">
    <property type="entry name" value="CYSTEINE DESULFURASE"/>
    <property type="match status" value="1"/>
</dbReference>
<gene>
    <name evidence="11" type="primary">iscS</name>
    <name evidence="14" type="ORF">A2042_01805</name>
</gene>
<evidence type="ECO:0000256" key="1">
    <source>
        <dbReference type="ARBA" id="ARBA00001933"/>
    </source>
</evidence>
<dbReference type="EC" id="2.8.1.7" evidence="11"/>